<evidence type="ECO:0000313" key="1">
    <source>
        <dbReference type="Proteomes" id="UP000887565"/>
    </source>
</evidence>
<dbReference type="AlphaFoldDB" id="A0A915I309"/>
<proteinExistence type="predicted"/>
<dbReference type="WBParaSite" id="nRc.2.0.1.t08220-RA">
    <property type="protein sequence ID" value="nRc.2.0.1.t08220-RA"/>
    <property type="gene ID" value="nRc.2.0.1.g08220"/>
</dbReference>
<dbReference type="Proteomes" id="UP000887565">
    <property type="component" value="Unplaced"/>
</dbReference>
<protein>
    <submittedName>
        <fullName evidence="2">Uncharacterized protein</fullName>
    </submittedName>
</protein>
<reference evidence="2" key="1">
    <citation type="submission" date="2022-11" db="UniProtKB">
        <authorList>
            <consortium name="WormBaseParasite"/>
        </authorList>
    </citation>
    <scope>IDENTIFICATION</scope>
</reference>
<keyword evidence="1" id="KW-1185">Reference proteome</keyword>
<name>A0A915I309_ROMCU</name>
<evidence type="ECO:0000313" key="2">
    <source>
        <dbReference type="WBParaSite" id="nRc.2.0.1.t08220-RA"/>
    </source>
</evidence>
<organism evidence="1 2">
    <name type="scientific">Romanomermis culicivorax</name>
    <name type="common">Nematode worm</name>
    <dbReference type="NCBI Taxonomy" id="13658"/>
    <lineage>
        <taxon>Eukaryota</taxon>
        <taxon>Metazoa</taxon>
        <taxon>Ecdysozoa</taxon>
        <taxon>Nematoda</taxon>
        <taxon>Enoplea</taxon>
        <taxon>Dorylaimia</taxon>
        <taxon>Mermithida</taxon>
        <taxon>Mermithoidea</taxon>
        <taxon>Mermithidae</taxon>
        <taxon>Romanomermis</taxon>
    </lineage>
</organism>
<sequence>MGEISSSTIIYPTWGMLELKAQFANRGDNEGALSFAPSQFPSLHTKTKGVMFGLYLDQTTSVMLNKEANC</sequence>
<accession>A0A915I309</accession>